<dbReference type="STRING" id="1075402.AN216_12815"/>
<protein>
    <submittedName>
        <fullName evidence="3">Nitrogen fixation protein NifU</fullName>
    </submittedName>
</protein>
<sequence>MAERSTAGHSTAAHERLDDPAVGQRLARIDELLERVEEVAGPTAEAALDAVRALTEVYGEALARVLDFAPDGLTAKLTGDKLLNHLLVLHDLHPDPTERRVSRAVEDLRPAVQERGGDVELAGVDEGVAHIRLTSQGCGGSSGAVGETVREAVLAVAPELTEVRQAPASDGAGSKPAFVPLNALLRPSASGTEPT</sequence>
<gene>
    <name evidence="3" type="ORF">AN216_12815</name>
</gene>
<evidence type="ECO:0000313" key="4">
    <source>
        <dbReference type="Proteomes" id="UP000176101"/>
    </source>
</evidence>
<dbReference type="RefSeq" id="WP_070196784.1">
    <property type="nucleotide sequence ID" value="NZ_LJGU01000122.1"/>
</dbReference>
<dbReference type="GO" id="GO:0016226">
    <property type="term" value="P:iron-sulfur cluster assembly"/>
    <property type="evidence" value="ECO:0007669"/>
    <property type="project" value="InterPro"/>
</dbReference>
<proteinExistence type="predicted"/>
<dbReference type="EMBL" id="LJGU01000122">
    <property type="protein sequence ID" value="OEV03216.1"/>
    <property type="molecule type" value="Genomic_DNA"/>
</dbReference>
<dbReference type="Proteomes" id="UP000176101">
    <property type="component" value="Unassembled WGS sequence"/>
</dbReference>
<dbReference type="InterPro" id="IPR034904">
    <property type="entry name" value="FSCA_dom_sf"/>
</dbReference>
<dbReference type="GO" id="GO:0005506">
    <property type="term" value="F:iron ion binding"/>
    <property type="evidence" value="ECO:0007669"/>
    <property type="project" value="InterPro"/>
</dbReference>
<evidence type="ECO:0000313" key="3">
    <source>
        <dbReference type="EMBL" id="OEV03216.1"/>
    </source>
</evidence>
<dbReference type="Gene3D" id="3.30.300.130">
    <property type="entry name" value="Fe-S cluster assembly (FSCA)"/>
    <property type="match status" value="1"/>
</dbReference>
<reference evidence="3 4" key="1">
    <citation type="journal article" date="2016" name="Front. Microbiol.">
        <title>Comparative Genomics Analysis of Streptomyces Species Reveals Their Adaptation to the Marine Environment and Their Diversity at the Genomic Level.</title>
        <authorList>
            <person name="Tian X."/>
            <person name="Zhang Z."/>
            <person name="Yang T."/>
            <person name="Chen M."/>
            <person name="Li J."/>
            <person name="Chen F."/>
            <person name="Yang J."/>
            <person name="Li W."/>
            <person name="Zhang B."/>
            <person name="Zhang Z."/>
            <person name="Wu J."/>
            <person name="Zhang C."/>
            <person name="Long L."/>
            <person name="Xiao J."/>
        </authorList>
    </citation>
    <scope>NUCLEOTIDE SEQUENCE [LARGE SCALE GENOMIC DNA]</scope>
    <source>
        <strain evidence="3 4">SCSIO 02100</strain>
    </source>
</reference>
<accession>A0A1E7KH66</accession>
<dbReference type="Pfam" id="PF01106">
    <property type="entry name" value="NifU"/>
    <property type="match status" value="1"/>
</dbReference>
<dbReference type="SUPFAM" id="SSF117916">
    <property type="entry name" value="Fe-S cluster assembly (FSCA) domain-like"/>
    <property type="match status" value="1"/>
</dbReference>
<dbReference type="OrthoDB" id="4320373at2"/>
<evidence type="ECO:0000259" key="2">
    <source>
        <dbReference type="Pfam" id="PF01106"/>
    </source>
</evidence>
<feature type="domain" description="NIF system FeS cluster assembly NifU C-terminal" evidence="2">
    <location>
        <begin position="101"/>
        <end position="163"/>
    </location>
</feature>
<evidence type="ECO:0000256" key="1">
    <source>
        <dbReference type="ARBA" id="ARBA00049958"/>
    </source>
</evidence>
<dbReference type="PATRIC" id="fig|1075402.3.peg.2777"/>
<comment type="caution">
    <text evidence="3">The sequence shown here is derived from an EMBL/GenBank/DDBJ whole genome shotgun (WGS) entry which is preliminary data.</text>
</comment>
<dbReference type="InterPro" id="IPR001075">
    <property type="entry name" value="NIF_FeS_clus_asmbl_NifU_C"/>
</dbReference>
<dbReference type="AlphaFoldDB" id="A0A1E7KH66"/>
<dbReference type="GO" id="GO:0051536">
    <property type="term" value="F:iron-sulfur cluster binding"/>
    <property type="evidence" value="ECO:0007669"/>
    <property type="project" value="InterPro"/>
</dbReference>
<comment type="function">
    <text evidence="1">May be involved in the formation or repair of [Fe-S] clusters present in iron-sulfur proteins.</text>
</comment>
<keyword evidence="4" id="KW-1185">Reference proteome</keyword>
<organism evidence="3 4">
    <name type="scientific">Streptomyces oceani</name>
    <dbReference type="NCBI Taxonomy" id="1075402"/>
    <lineage>
        <taxon>Bacteria</taxon>
        <taxon>Bacillati</taxon>
        <taxon>Actinomycetota</taxon>
        <taxon>Actinomycetes</taxon>
        <taxon>Kitasatosporales</taxon>
        <taxon>Streptomycetaceae</taxon>
        <taxon>Streptomyces</taxon>
    </lineage>
</organism>
<name>A0A1E7KH66_9ACTN</name>